<comment type="caution">
    <text evidence="1">The sequence shown here is derived from an EMBL/GenBank/DDBJ whole genome shotgun (WGS) entry which is preliminary data.</text>
</comment>
<keyword evidence="2" id="KW-1185">Reference proteome</keyword>
<reference evidence="1 2" key="2">
    <citation type="journal article" date="2022" name="Mol. Ecol. Resour.">
        <title>The genomes of chicory, endive, great burdock and yacon provide insights into Asteraceae paleo-polyploidization history and plant inulin production.</title>
        <authorList>
            <person name="Fan W."/>
            <person name="Wang S."/>
            <person name="Wang H."/>
            <person name="Wang A."/>
            <person name="Jiang F."/>
            <person name="Liu H."/>
            <person name="Zhao H."/>
            <person name="Xu D."/>
            <person name="Zhang Y."/>
        </authorList>
    </citation>
    <scope>NUCLEOTIDE SEQUENCE [LARGE SCALE GENOMIC DNA]</scope>
    <source>
        <strain evidence="2">cv. Punajuju</strain>
        <tissue evidence="1">Leaves</tissue>
    </source>
</reference>
<dbReference type="EMBL" id="CM042012">
    <property type="protein sequence ID" value="KAI3750213.1"/>
    <property type="molecule type" value="Genomic_DNA"/>
</dbReference>
<reference evidence="2" key="1">
    <citation type="journal article" date="2022" name="Mol. Ecol. Resour.">
        <title>The genomes of chicory, endive, great burdock and yacon provide insights into Asteraceae palaeo-polyploidization history and plant inulin production.</title>
        <authorList>
            <person name="Fan W."/>
            <person name="Wang S."/>
            <person name="Wang H."/>
            <person name="Wang A."/>
            <person name="Jiang F."/>
            <person name="Liu H."/>
            <person name="Zhao H."/>
            <person name="Xu D."/>
            <person name="Zhang Y."/>
        </authorList>
    </citation>
    <scope>NUCLEOTIDE SEQUENCE [LARGE SCALE GENOMIC DNA]</scope>
    <source>
        <strain evidence="2">cv. Punajuju</strain>
    </source>
</reference>
<proteinExistence type="predicted"/>
<gene>
    <name evidence="1" type="ORF">L2E82_20842</name>
</gene>
<protein>
    <submittedName>
        <fullName evidence="1">Uncharacterized protein</fullName>
    </submittedName>
</protein>
<dbReference type="Proteomes" id="UP001055811">
    <property type="component" value="Linkage Group LG04"/>
</dbReference>
<evidence type="ECO:0000313" key="2">
    <source>
        <dbReference type="Proteomes" id="UP001055811"/>
    </source>
</evidence>
<name>A0ACB9DV76_CICIN</name>
<organism evidence="1 2">
    <name type="scientific">Cichorium intybus</name>
    <name type="common">Chicory</name>
    <dbReference type="NCBI Taxonomy" id="13427"/>
    <lineage>
        <taxon>Eukaryota</taxon>
        <taxon>Viridiplantae</taxon>
        <taxon>Streptophyta</taxon>
        <taxon>Embryophyta</taxon>
        <taxon>Tracheophyta</taxon>
        <taxon>Spermatophyta</taxon>
        <taxon>Magnoliopsida</taxon>
        <taxon>eudicotyledons</taxon>
        <taxon>Gunneridae</taxon>
        <taxon>Pentapetalae</taxon>
        <taxon>asterids</taxon>
        <taxon>campanulids</taxon>
        <taxon>Asterales</taxon>
        <taxon>Asteraceae</taxon>
        <taxon>Cichorioideae</taxon>
        <taxon>Cichorieae</taxon>
        <taxon>Cichoriinae</taxon>
        <taxon>Cichorium</taxon>
    </lineage>
</organism>
<accession>A0ACB9DV76</accession>
<evidence type="ECO:0000313" key="1">
    <source>
        <dbReference type="EMBL" id="KAI3750213.1"/>
    </source>
</evidence>
<sequence>MLDLKYSSQVMIWAYGESIGSKARREKINARMKFLQELVPGCNKVNLSGSSMDCNFTGMVSQSWWLDGQVNGNTQLTWHPDGLNNFVTPETSLLTYDSSANSASWLTNQLKTEL</sequence>